<feature type="non-terminal residue" evidence="1">
    <location>
        <position position="1"/>
    </location>
</feature>
<dbReference type="AlphaFoldDB" id="A0A0L0FNX4"/>
<sequence length="82" mass="9310">IPDLRDLSTVNAQPNFTFLSISGVLSNALFAYPAPTALQKLRYLELVNCYVGAIYPFYTISTRWSTCGCRTCSRRICARWRP</sequence>
<dbReference type="EMBL" id="KQ242664">
    <property type="protein sequence ID" value="KNC77673.1"/>
    <property type="molecule type" value="Genomic_DNA"/>
</dbReference>
<accession>A0A0L0FNX4</accession>
<proteinExistence type="predicted"/>
<keyword evidence="2" id="KW-1185">Reference proteome</keyword>
<reference evidence="1 2" key="1">
    <citation type="submission" date="2011-02" db="EMBL/GenBank/DDBJ databases">
        <title>The Genome Sequence of Sphaeroforma arctica JP610.</title>
        <authorList>
            <consortium name="The Broad Institute Genome Sequencing Platform"/>
            <person name="Russ C."/>
            <person name="Cuomo C."/>
            <person name="Young S.K."/>
            <person name="Zeng Q."/>
            <person name="Gargeya S."/>
            <person name="Alvarado L."/>
            <person name="Berlin A."/>
            <person name="Chapman S.B."/>
            <person name="Chen Z."/>
            <person name="Freedman E."/>
            <person name="Gellesch M."/>
            <person name="Goldberg J."/>
            <person name="Griggs A."/>
            <person name="Gujja S."/>
            <person name="Heilman E."/>
            <person name="Heiman D."/>
            <person name="Howarth C."/>
            <person name="Mehta T."/>
            <person name="Neiman D."/>
            <person name="Pearson M."/>
            <person name="Roberts A."/>
            <person name="Saif S."/>
            <person name="Shea T."/>
            <person name="Shenoy N."/>
            <person name="Sisk P."/>
            <person name="Stolte C."/>
            <person name="Sykes S."/>
            <person name="White J."/>
            <person name="Yandava C."/>
            <person name="Burger G."/>
            <person name="Gray M.W."/>
            <person name="Holland P.W.H."/>
            <person name="King N."/>
            <person name="Lang F.B.F."/>
            <person name="Roger A.J."/>
            <person name="Ruiz-Trillo I."/>
            <person name="Haas B."/>
            <person name="Nusbaum C."/>
            <person name="Birren B."/>
        </authorList>
    </citation>
    <scope>NUCLEOTIDE SEQUENCE [LARGE SCALE GENOMIC DNA]</scope>
    <source>
        <strain evidence="1 2">JP610</strain>
    </source>
</reference>
<gene>
    <name evidence="1" type="ORF">SARC_09873</name>
</gene>
<dbReference type="GeneID" id="25910377"/>
<dbReference type="Proteomes" id="UP000054560">
    <property type="component" value="Unassembled WGS sequence"/>
</dbReference>
<evidence type="ECO:0000313" key="2">
    <source>
        <dbReference type="Proteomes" id="UP000054560"/>
    </source>
</evidence>
<dbReference type="RefSeq" id="XP_014151575.1">
    <property type="nucleotide sequence ID" value="XM_014296100.1"/>
</dbReference>
<organism evidence="1 2">
    <name type="scientific">Sphaeroforma arctica JP610</name>
    <dbReference type="NCBI Taxonomy" id="667725"/>
    <lineage>
        <taxon>Eukaryota</taxon>
        <taxon>Ichthyosporea</taxon>
        <taxon>Ichthyophonida</taxon>
        <taxon>Sphaeroforma</taxon>
    </lineage>
</organism>
<evidence type="ECO:0000313" key="1">
    <source>
        <dbReference type="EMBL" id="KNC77673.1"/>
    </source>
</evidence>
<name>A0A0L0FNX4_9EUKA</name>
<protein>
    <submittedName>
        <fullName evidence="1">Uncharacterized protein</fullName>
    </submittedName>
</protein>